<dbReference type="InterPro" id="IPR013325">
    <property type="entry name" value="RNA_pol_sigma_r2"/>
</dbReference>
<dbReference type="AlphaFoldDB" id="A0A956LXW7"/>
<dbReference type="NCBIfam" id="NF006089">
    <property type="entry name" value="PRK08241.1"/>
    <property type="match status" value="1"/>
</dbReference>
<keyword evidence="4" id="KW-0731">Sigma factor</keyword>
<reference evidence="9" key="2">
    <citation type="journal article" date="2021" name="Microbiome">
        <title>Successional dynamics and alternative stable states in a saline activated sludge microbial community over 9 years.</title>
        <authorList>
            <person name="Wang Y."/>
            <person name="Ye J."/>
            <person name="Ju F."/>
            <person name="Liu L."/>
            <person name="Boyd J.A."/>
            <person name="Deng Y."/>
            <person name="Parks D.H."/>
            <person name="Jiang X."/>
            <person name="Yin X."/>
            <person name="Woodcroft B.J."/>
            <person name="Tyson G.W."/>
            <person name="Hugenholtz P."/>
            <person name="Polz M.F."/>
            <person name="Zhang T."/>
        </authorList>
    </citation>
    <scope>NUCLEOTIDE SEQUENCE</scope>
    <source>
        <strain evidence="9">HKST-UBA01</strain>
    </source>
</reference>
<dbReference type="Gene3D" id="1.10.10.10">
    <property type="entry name" value="Winged helix-like DNA-binding domain superfamily/Winged helix DNA-binding domain"/>
    <property type="match status" value="1"/>
</dbReference>
<evidence type="ECO:0000259" key="8">
    <source>
        <dbReference type="Pfam" id="PF12680"/>
    </source>
</evidence>
<accession>A0A956LXW7</accession>
<keyword evidence="5" id="KW-0804">Transcription</keyword>
<evidence type="ECO:0000256" key="2">
    <source>
        <dbReference type="ARBA" id="ARBA00011344"/>
    </source>
</evidence>
<dbReference type="InterPro" id="IPR013324">
    <property type="entry name" value="RNA_pol_sigma_r3/r4-like"/>
</dbReference>
<evidence type="ECO:0000313" key="9">
    <source>
        <dbReference type="EMBL" id="MCA9726607.1"/>
    </source>
</evidence>
<dbReference type="GO" id="GO:0016987">
    <property type="term" value="F:sigma factor activity"/>
    <property type="evidence" value="ECO:0007669"/>
    <property type="project" value="UniProtKB-KW"/>
</dbReference>
<dbReference type="GO" id="GO:0003677">
    <property type="term" value="F:DNA binding"/>
    <property type="evidence" value="ECO:0007669"/>
    <property type="project" value="InterPro"/>
</dbReference>
<feature type="domain" description="SnoaL-like" evidence="8">
    <location>
        <begin position="219"/>
        <end position="315"/>
    </location>
</feature>
<dbReference type="SUPFAM" id="SSF54427">
    <property type="entry name" value="NTF2-like"/>
    <property type="match status" value="1"/>
</dbReference>
<dbReference type="InterPro" id="IPR039425">
    <property type="entry name" value="RNA_pol_sigma-70-like"/>
</dbReference>
<evidence type="ECO:0000256" key="4">
    <source>
        <dbReference type="ARBA" id="ARBA00023082"/>
    </source>
</evidence>
<dbReference type="SUPFAM" id="SSF88659">
    <property type="entry name" value="Sigma3 and sigma4 domains of RNA polymerase sigma factors"/>
    <property type="match status" value="1"/>
</dbReference>
<dbReference type="Gene3D" id="3.10.450.50">
    <property type="match status" value="1"/>
</dbReference>
<dbReference type="SUPFAM" id="SSF88946">
    <property type="entry name" value="Sigma2 domain of RNA polymerase sigma factors"/>
    <property type="match status" value="1"/>
</dbReference>
<evidence type="ECO:0000313" key="10">
    <source>
        <dbReference type="Proteomes" id="UP000697710"/>
    </source>
</evidence>
<keyword evidence="3" id="KW-0805">Transcription regulation</keyword>
<dbReference type="Gene3D" id="1.10.1740.10">
    <property type="match status" value="1"/>
</dbReference>
<dbReference type="Pfam" id="PF12680">
    <property type="entry name" value="SnoaL_2"/>
    <property type="match status" value="1"/>
</dbReference>
<dbReference type="InterPro" id="IPR014305">
    <property type="entry name" value="RNA_pol_sigma-G_actinobac"/>
</dbReference>
<dbReference type="InterPro" id="IPR036388">
    <property type="entry name" value="WH-like_DNA-bd_sf"/>
</dbReference>
<dbReference type="EMBL" id="JAGQHR010000048">
    <property type="protein sequence ID" value="MCA9726607.1"/>
    <property type="molecule type" value="Genomic_DNA"/>
</dbReference>
<gene>
    <name evidence="9" type="ORF">KC729_02925</name>
</gene>
<dbReference type="NCBIfam" id="TIGR02960">
    <property type="entry name" value="SigX5"/>
    <property type="match status" value="1"/>
</dbReference>
<reference evidence="9" key="1">
    <citation type="submission" date="2020-04" db="EMBL/GenBank/DDBJ databases">
        <authorList>
            <person name="Zhang T."/>
        </authorList>
    </citation>
    <scope>NUCLEOTIDE SEQUENCE</scope>
    <source>
        <strain evidence="9">HKST-UBA01</strain>
    </source>
</reference>
<dbReference type="Proteomes" id="UP000697710">
    <property type="component" value="Unassembled WGS sequence"/>
</dbReference>
<dbReference type="PANTHER" id="PTHR43133">
    <property type="entry name" value="RNA POLYMERASE ECF-TYPE SIGMA FACTO"/>
    <property type="match status" value="1"/>
</dbReference>
<evidence type="ECO:0000256" key="1">
    <source>
        <dbReference type="ARBA" id="ARBA00010641"/>
    </source>
</evidence>
<dbReference type="InterPro" id="IPR032710">
    <property type="entry name" value="NTF2-like_dom_sf"/>
</dbReference>
<protein>
    <submittedName>
        <fullName evidence="9">Sigma-70 family RNA polymerase sigma factor</fullName>
    </submittedName>
</protein>
<dbReference type="InterPro" id="IPR013249">
    <property type="entry name" value="RNA_pol_sigma70_r4_t2"/>
</dbReference>
<comment type="caution">
    <text evidence="9">The sequence shown here is derived from an EMBL/GenBank/DDBJ whole genome shotgun (WGS) entry which is preliminary data.</text>
</comment>
<evidence type="ECO:0000259" key="6">
    <source>
        <dbReference type="Pfam" id="PF04542"/>
    </source>
</evidence>
<dbReference type="NCBIfam" id="TIGR02937">
    <property type="entry name" value="sigma70-ECF"/>
    <property type="match status" value="1"/>
</dbReference>
<dbReference type="Pfam" id="PF08281">
    <property type="entry name" value="Sigma70_r4_2"/>
    <property type="match status" value="1"/>
</dbReference>
<dbReference type="InterPro" id="IPR007627">
    <property type="entry name" value="RNA_pol_sigma70_r2"/>
</dbReference>
<evidence type="ECO:0000256" key="3">
    <source>
        <dbReference type="ARBA" id="ARBA00023015"/>
    </source>
</evidence>
<evidence type="ECO:0000259" key="7">
    <source>
        <dbReference type="Pfam" id="PF08281"/>
    </source>
</evidence>
<dbReference type="InterPro" id="IPR014284">
    <property type="entry name" value="RNA_pol_sigma-70_dom"/>
</dbReference>
<dbReference type="Pfam" id="PF04542">
    <property type="entry name" value="Sigma70_r2"/>
    <property type="match status" value="1"/>
</dbReference>
<comment type="subunit">
    <text evidence="2">Interacts transiently with the RNA polymerase catalytic core formed by RpoA, RpoB, RpoC and RpoZ (2 alpha, 1 beta, 1 beta' and 1 omega subunit) to form the RNA polymerase holoenzyme that can initiate transcription.</text>
</comment>
<dbReference type="GO" id="GO:0006352">
    <property type="term" value="P:DNA-templated transcription initiation"/>
    <property type="evidence" value="ECO:0007669"/>
    <property type="project" value="InterPro"/>
</dbReference>
<organism evidence="9 10">
    <name type="scientific">Eiseniibacteriota bacterium</name>
    <dbReference type="NCBI Taxonomy" id="2212470"/>
    <lineage>
        <taxon>Bacteria</taxon>
        <taxon>Candidatus Eiseniibacteriota</taxon>
    </lineage>
</organism>
<feature type="domain" description="RNA polymerase sigma factor 70 region 4 type 2" evidence="7">
    <location>
        <begin position="146"/>
        <end position="197"/>
    </location>
</feature>
<evidence type="ECO:0000256" key="5">
    <source>
        <dbReference type="ARBA" id="ARBA00023163"/>
    </source>
</evidence>
<comment type="similarity">
    <text evidence="1">Belongs to the sigma-70 factor family. ECF subfamily.</text>
</comment>
<dbReference type="PANTHER" id="PTHR43133:SF65">
    <property type="entry name" value="ECF RNA POLYMERASE SIGMA FACTOR SIGG"/>
    <property type="match status" value="1"/>
</dbReference>
<dbReference type="InterPro" id="IPR037401">
    <property type="entry name" value="SnoaL-like"/>
</dbReference>
<name>A0A956LXW7_UNCEI</name>
<sequence length="335" mass="36850">MLRENAERDEVLEAACSGDGEAFGRLAEPFRRELQAHCYRMLGSVQDAEDALQDSLLRAWKGIGAFERRSSVRTWLYAIATRRCLDLAVKRRPRLLPADLGPASSHVLIDDRPVRDIPWLEPYPEPADLDENPGARLQQREASELAFVAALQHLTGNQRAALLLFDVLGFSAAEIATMMDTSVASVNSALQRSRSTLQDRIGRGGSDPSGDGEQAFEVARAFADALERRDPSKMIELLTDDVTWSMPPLPGWYRGLPSVGNFAARVPLGACGEWRTRMTRANGHPAVAAYLKSAPTDGFDAWSINVLTLAGTRIRDVTSFIGSAYFARFGLPLHL</sequence>
<proteinExistence type="inferred from homology"/>
<feature type="domain" description="RNA polymerase sigma-70 region 2" evidence="6">
    <location>
        <begin position="27"/>
        <end position="92"/>
    </location>
</feature>